<dbReference type="EMBL" id="FWWZ01000001">
    <property type="protein sequence ID" value="SMC09247.1"/>
    <property type="molecule type" value="Genomic_DNA"/>
</dbReference>
<dbReference type="Gene3D" id="3.80.30.30">
    <property type="match status" value="1"/>
</dbReference>
<gene>
    <name evidence="1" type="ORF">SAMN05660197_1053</name>
</gene>
<dbReference type="PANTHER" id="PTHR37822:SF2">
    <property type="entry name" value="SPORE PHOTOPRODUCT LYASE"/>
    <property type="match status" value="1"/>
</dbReference>
<name>A0A1W1WSH1_9BACT</name>
<protein>
    <submittedName>
        <fullName evidence="1">Spore photoproduct lyase</fullName>
    </submittedName>
</protein>
<dbReference type="PANTHER" id="PTHR37822">
    <property type="entry name" value="SPORE PHOTOPRODUCT LYASE-RELATED"/>
    <property type="match status" value="1"/>
</dbReference>
<dbReference type="GO" id="GO:1904047">
    <property type="term" value="F:S-adenosyl-L-methionine binding"/>
    <property type="evidence" value="ECO:0007669"/>
    <property type="project" value="TreeGrafter"/>
</dbReference>
<accession>A0A1W1WSH1</accession>
<dbReference type="Pfam" id="PF20903">
    <property type="entry name" value="SPL"/>
    <property type="match status" value="1"/>
</dbReference>
<proteinExistence type="predicted"/>
<keyword evidence="2" id="KW-1185">Reference proteome</keyword>
<evidence type="ECO:0000313" key="1">
    <source>
        <dbReference type="EMBL" id="SMC09247.1"/>
    </source>
</evidence>
<dbReference type="RefSeq" id="WP_084275485.1">
    <property type="nucleotide sequence ID" value="NZ_AP026671.1"/>
</dbReference>
<keyword evidence="1" id="KW-0456">Lyase</keyword>
<evidence type="ECO:0000313" key="2">
    <source>
        <dbReference type="Proteomes" id="UP000192602"/>
    </source>
</evidence>
<organism evidence="1 2">
    <name type="scientific">Nitratiruptor tergarcus DSM 16512</name>
    <dbReference type="NCBI Taxonomy" id="1069081"/>
    <lineage>
        <taxon>Bacteria</taxon>
        <taxon>Pseudomonadati</taxon>
        <taxon>Campylobacterota</taxon>
        <taxon>Epsilonproteobacteria</taxon>
        <taxon>Nautiliales</taxon>
        <taxon>Nitratiruptoraceae</taxon>
        <taxon>Nitratiruptor</taxon>
    </lineage>
</organism>
<dbReference type="Proteomes" id="UP000192602">
    <property type="component" value="Unassembled WGS sequence"/>
</dbReference>
<dbReference type="OrthoDB" id="368646at2"/>
<dbReference type="GO" id="GO:0051539">
    <property type="term" value="F:4 iron, 4 sulfur cluster binding"/>
    <property type="evidence" value="ECO:0007669"/>
    <property type="project" value="TreeGrafter"/>
</dbReference>
<dbReference type="GO" id="GO:0042601">
    <property type="term" value="C:endospore-forming forespore"/>
    <property type="evidence" value="ECO:0007669"/>
    <property type="project" value="TreeGrafter"/>
</dbReference>
<reference evidence="2" key="1">
    <citation type="submission" date="2017-04" db="EMBL/GenBank/DDBJ databases">
        <authorList>
            <person name="Varghese N."/>
            <person name="Submissions S."/>
        </authorList>
    </citation>
    <scope>NUCLEOTIDE SEQUENCE [LARGE SCALE GENOMIC DNA]</scope>
    <source>
        <strain evidence="2">DSM 16512</strain>
    </source>
</reference>
<dbReference type="GO" id="GO:0003913">
    <property type="term" value="F:DNA photolyase activity"/>
    <property type="evidence" value="ECO:0007669"/>
    <property type="project" value="TreeGrafter"/>
</dbReference>
<dbReference type="STRING" id="1069081.SAMN05660197_1053"/>
<sequence length="411" mass="48421">MKIYDFEKKVAHTHYFSLPEKQREFIRNLAYKYRLSHAELKQICDIAVDLYMWAEASIEGLWEEGKNKKEALKHLYERYEAYRKDLKSYENFSIDKEKTHKIRFEQIDKKLGFGMCPVASPKTRCCNLWTLDMVESCGYDCSYCSIQSFYNEDTITFNTNLKEKLLNIELDPNEIYHIGTGQSSDSLMWGNRGGVLDALFAFAKQNPNAILELKTKSDNVSYLVENEYPPNIITTWSLNPQTIIEKEERLTASLEERLQAAKKVHDKGRLVGFHFHPMIYYKGWQEEYGEIFARLIKEFDPNRVALVSLGTLTFIKPVIKKLRQRAMKSKILQMPLVNAAGKLSYPFSIKRELFRFAYESLKPWHGKVFFYMCMEDHSLWKDVFGYEYPTNESFELDMKYSYLVKIKSLQE</sequence>
<dbReference type="InterPro" id="IPR049539">
    <property type="entry name" value="SPL"/>
</dbReference>
<dbReference type="AlphaFoldDB" id="A0A1W1WSH1"/>
<dbReference type="Gene3D" id="3.40.50.12110">
    <property type="match status" value="1"/>
</dbReference>